<keyword evidence="2" id="KW-1185">Reference proteome</keyword>
<evidence type="ECO:0000313" key="1">
    <source>
        <dbReference type="EMBL" id="KAK3011840.1"/>
    </source>
</evidence>
<comment type="caution">
    <text evidence="1">The sequence shown here is derived from an EMBL/GenBank/DDBJ whole genome shotgun (WGS) entry which is preliminary data.</text>
</comment>
<dbReference type="Proteomes" id="UP001188597">
    <property type="component" value="Unassembled WGS sequence"/>
</dbReference>
<dbReference type="EMBL" id="JAVXUP010001422">
    <property type="protein sequence ID" value="KAK3011840.1"/>
    <property type="molecule type" value="Genomic_DNA"/>
</dbReference>
<proteinExistence type="predicted"/>
<sequence>MEERLCIRVTQLTLSSGLQAALLNHSFSRSDPTFPLIAAMKTACCLSHYQLMDFYSIHLGYDECTLKTHQLDWRLLSSLKGKGLISEVGHRCGELRLELCPTVGLTETPVARSNIVGDYSAPITCCDLEGQGLTIEVYVALPVLAPVAGHGLPARVRALDGDGQDITSTANIGKKDNSSAVSSYVLENRLRKIKVLQGSVTPPACIVWESTVWRAEISGRDYDRTRETPLAVIYTSDLKTSTTSQPIVEQSSTKRGCACAEEDGFQEEQGEKEARWNVTAFIDAFRKLRLHDGLRFYMALELLFTVFTHKNKS</sequence>
<organism evidence="1 2">
    <name type="scientific">Escallonia herrerae</name>
    <dbReference type="NCBI Taxonomy" id="1293975"/>
    <lineage>
        <taxon>Eukaryota</taxon>
        <taxon>Viridiplantae</taxon>
        <taxon>Streptophyta</taxon>
        <taxon>Embryophyta</taxon>
        <taxon>Tracheophyta</taxon>
        <taxon>Spermatophyta</taxon>
        <taxon>Magnoliopsida</taxon>
        <taxon>eudicotyledons</taxon>
        <taxon>Gunneridae</taxon>
        <taxon>Pentapetalae</taxon>
        <taxon>asterids</taxon>
        <taxon>campanulids</taxon>
        <taxon>Escalloniales</taxon>
        <taxon>Escalloniaceae</taxon>
        <taxon>Escallonia</taxon>
    </lineage>
</organism>
<evidence type="ECO:0000313" key="2">
    <source>
        <dbReference type="Proteomes" id="UP001188597"/>
    </source>
</evidence>
<reference evidence="1" key="1">
    <citation type="submission" date="2022-12" db="EMBL/GenBank/DDBJ databases">
        <title>Draft genome assemblies for two species of Escallonia (Escalloniales).</title>
        <authorList>
            <person name="Chanderbali A."/>
            <person name="Dervinis C."/>
            <person name="Anghel I."/>
            <person name="Soltis D."/>
            <person name="Soltis P."/>
            <person name="Zapata F."/>
        </authorList>
    </citation>
    <scope>NUCLEOTIDE SEQUENCE</scope>
    <source>
        <strain evidence="1">UCBG64.0493</strain>
        <tissue evidence="1">Leaf</tissue>
    </source>
</reference>
<dbReference type="AlphaFoldDB" id="A0AA88VUA9"/>
<name>A0AA88VUA9_9ASTE</name>
<gene>
    <name evidence="1" type="ORF">RJ639_010834</name>
</gene>
<protein>
    <submittedName>
        <fullName evidence="1">Uncharacterized protein</fullName>
    </submittedName>
</protein>
<accession>A0AA88VUA9</accession>